<proteinExistence type="predicted"/>
<evidence type="ECO:0000259" key="1">
    <source>
        <dbReference type="Pfam" id="PF01624"/>
    </source>
</evidence>
<dbReference type="GO" id="GO:0030983">
    <property type="term" value="F:mismatched DNA binding"/>
    <property type="evidence" value="ECO:0007669"/>
    <property type="project" value="InterPro"/>
</dbReference>
<protein>
    <recommendedName>
        <fullName evidence="1">DNA mismatch repair protein MutS-like N-terminal domain-containing protein</fullName>
    </recommendedName>
</protein>
<accession>A0A7J4XLX9</accession>
<dbReference type="SUPFAM" id="SSF55271">
    <property type="entry name" value="DNA repair protein MutS, domain I"/>
    <property type="match status" value="1"/>
</dbReference>
<feature type="domain" description="DNA mismatch repair protein MutS-like N-terminal" evidence="1">
    <location>
        <begin position="15"/>
        <end position="95"/>
    </location>
</feature>
<name>A0A7J4XLX9_9BACE</name>
<evidence type="ECO:0000313" key="2">
    <source>
        <dbReference type="EMBL" id="KAA3767915.1"/>
    </source>
</evidence>
<dbReference type="InterPro" id="IPR016151">
    <property type="entry name" value="DNA_mismatch_repair_MutS_N"/>
</dbReference>
<dbReference type="Gene3D" id="3.40.1170.10">
    <property type="entry name" value="DNA repair protein MutS, domain I"/>
    <property type="match status" value="1"/>
</dbReference>
<reference evidence="2 3" key="1">
    <citation type="journal article" date="2019" name="Nat. Med.">
        <title>A library of human gut bacterial isolates paired with longitudinal multiomics data enables mechanistic microbiome research.</title>
        <authorList>
            <person name="Poyet M."/>
            <person name="Groussin M."/>
            <person name="Gibbons S.M."/>
            <person name="Avila-Pacheco J."/>
            <person name="Jiang X."/>
            <person name="Kearney S.M."/>
            <person name="Perrotta A.R."/>
            <person name="Berdy B."/>
            <person name="Zhao S."/>
            <person name="Lieberman T.D."/>
            <person name="Swanson P.K."/>
            <person name="Smith M."/>
            <person name="Roesemann S."/>
            <person name="Alexander J.E."/>
            <person name="Rich S.A."/>
            <person name="Livny J."/>
            <person name="Vlamakis H."/>
            <person name="Clish C."/>
            <person name="Bullock K."/>
            <person name="Deik A."/>
            <person name="Scott J."/>
            <person name="Pierce K.A."/>
            <person name="Xavier R.J."/>
            <person name="Alm E.J."/>
        </authorList>
    </citation>
    <scope>NUCLEOTIDE SEQUENCE [LARGE SCALE GENOMIC DNA]</scope>
    <source>
        <strain evidence="2 3">BIOML-A10</strain>
    </source>
</reference>
<dbReference type="Proteomes" id="UP000422221">
    <property type="component" value="Unassembled WGS sequence"/>
</dbReference>
<dbReference type="InterPro" id="IPR007695">
    <property type="entry name" value="DNA_mismatch_repair_MutS-lik_N"/>
</dbReference>
<evidence type="ECO:0000313" key="3">
    <source>
        <dbReference type="Proteomes" id="UP000422221"/>
    </source>
</evidence>
<comment type="caution">
    <text evidence="2">The sequence shown here is derived from an EMBL/GenBank/DDBJ whole genome shotgun (WGS) entry which is preliminary data.</text>
</comment>
<dbReference type="GO" id="GO:0005524">
    <property type="term" value="F:ATP binding"/>
    <property type="evidence" value="ECO:0007669"/>
    <property type="project" value="InterPro"/>
</dbReference>
<gene>
    <name evidence="2" type="ORF">F3F73_05845</name>
</gene>
<organism evidence="2 3">
    <name type="scientific">Bacteroides salyersiae</name>
    <dbReference type="NCBI Taxonomy" id="291644"/>
    <lineage>
        <taxon>Bacteria</taxon>
        <taxon>Pseudomonadati</taxon>
        <taxon>Bacteroidota</taxon>
        <taxon>Bacteroidia</taxon>
        <taxon>Bacteroidales</taxon>
        <taxon>Bacteroidaceae</taxon>
        <taxon>Bacteroides</taxon>
    </lineage>
</organism>
<dbReference type="RefSeq" id="WP_130058426.1">
    <property type="nucleotide sequence ID" value="NZ_RCXT01000003.1"/>
</dbReference>
<sequence>MNDSIIRNIVNNEHIMDQYTQMKRRHGKDMIILFRVGEYFETYFEDSRIVSGIFGLDRVLLEKHFYYVVYAARIPEKDLEYYRNKLYYRGYGTIISDRIRGYEVRKTHLK</sequence>
<dbReference type="AlphaFoldDB" id="A0A7J4XLX9"/>
<dbReference type="EMBL" id="VWMK01000004">
    <property type="protein sequence ID" value="KAA3767915.1"/>
    <property type="molecule type" value="Genomic_DNA"/>
</dbReference>
<dbReference type="GO" id="GO:0006298">
    <property type="term" value="P:mismatch repair"/>
    <property type="evidence" value="ECO:0007669"/>
    <property type="project" value="InterPro"/>
</dbReference>
<dbReference type="Pfam" id="PF01624">
    <property type="entry name" value="MutS_I"/>
    <property type="match status" value="1"/>
</dbReference>